<dbReference type="HOGENOM" id="CLU_062580_0_0_0"/>
<dbReference type="eggNOG" id="COG0438">
    <property type="taxonomic scope" value="Bacteria"/>
</dbReference>
<protein>
    <recommendedName>
        <fullName evidence="1">Glycosyl transferase family 1 domain-containing protein</fullName>
    </recommendedName>
</protein>
<dbReference type="PANTHER" id="PTHR12526">
    <property type="entry name" value="GLYCOSYLTRANSFERASE"/>
    <property type="match status" value="1"/>
</dbReference>
<dbReference type="AlphaFoldDB" id="D8PDP3"/>
<organism evidence="2 3">
    <name type="scientific">Nitrospira defluvii</name>
    <dbReference type="NCBI Taxonomy" id="330214"/>
    <lineage>
        <taxon>Bacteria</taxon>
        <taxon>Pseudomonadati</taxon>
        <taxon>Nitrospirota</taxon>
        <taxon>Nitrospiria</taxon>
        <taxon>Nitrospirales</taxon>
        <taxon>Nitrospiraceae</taxon>
        <taxon>Nitrospira</taxon>
    </lineage>
</organism>
<dbReference type="OrthoDB" id="476710at2"/>
<reference evidence="2 3" key="1">
    <citation type="journal article" date="2010" name="Proc. Natl. Acad. Sci. U.S.A.">
        <title>A Nitrospira metagenome illuminates the physiology and evolution of globally important nitrite-oxidizing bacteria.</title>
        <authorList>
            <person name="Lucker S."/>
            <person name="Wagner M."/>
            <person name="Maixner F."/>
            <person name="Pelletier E."/>
            <person name="Koch H."/>
            <person name="Vacherie B."/>
            <person name="Rattei T."/>
            <person name="Sinninghe Damste J."/>
            <person name="Spieck E."/>
            <person name="Le Paslier D."/>
            <person name="Daims H."/>
        </authorList>
    </citation>
    <scope>NUCLEOTIDE SEQUENCE [LARGE SCALE GENOMIC DNA]</scope>
</reference>
<evidence type="ECO:0000259" key="1">
    <source>
        <dbReference type="Pfam" id="PF00534"/>
    </source>
</evidence>
<dbReference type="Gene3D" id="3.40.50.2000">
    <property type="entry name" value="Glycogen Phosphorylase B"/>
    <property type="match status" value="1"/>
</dbReference>
<gene>
    <name evidence="2" type="ORF">NIDE1617</name>
</gene>
<dbReference type="KEGG" id="nde:NIDE1617"/>
<dbReference type="InterPro" id="IPR001296">
    <property type="entry name" value="Glyco_trans_1"/>
</dbReference>
<dbReference type="EMBL" id="FP929003">
    <property type="protein sequence ID" value="CBK41352.1"/>
    <property type="molecule type" value="Genomic_DNA"/>
</dbReference>
<sequence>MLKRIRRYLQRFQSVLWCREAIMAVRGVGRKFRGGVVSLRTAGTAKGHVLISYNNEGFLFKQRGEPIPISHPSYYKGMVMAQTFLDLGYDVDAIHCENQRFIPWKPYDVVVDVRFNLQRLKPYLPDRCIKIFHCDTAQAVFQNVAEMNRMLAFQQRKGITVPANRLETPHLGIDHAHYLTTCGNEFTINTYAYSGKPMFRLPSITQTTWPWFEDKDFEACRHRFLWYGSRGMVHKGLDLVLEAFVQLPDCHLTAVGPVENEPEFAAAYRRELFHTPNIRYVGWLDKSGDEFHKILEQSIAHVFLSCSEAGAAAVIETMAAGLIPMVTYEASVDVEDYGVLVKDTSIEHIMQEIRAIAQMPGNELRRRSRNAWETAAAKHRPEHFEHAYRTTIETILARHGK</sequence>
<accession>D8PDP3</accession>
<dbReference type="STRING" id="330214.NIDE1617"/>
<dbReference type="Pfam" id="PF00534">
    <property type="entry name" value="Glycos_transf_1"/>
    <property type="match status" value="1"/>
</dbReference>
<name>D8PDP3_9BACT</name>
<dbReference type="GO" id="GO:0016757">
    <property type="term" value="F:glycosyltransferase activity"/>
    <property type="evidence" value="ECO:0007669"/>
    <property type="project" value="InterPro"/>
</dbReference>
<dbReference type="Proteomes" id="UP000001660">
    <property type="component" value="Chromosome"/>
</dbReference>
<dbReference type="SUPFAM" id="SSF53756">
    <property type="entry name" value="UDP-Glycosyltransferase/glycogen phosphorylase"/>
    <property type="match status" value="1"/>
</dbReference>
<evidence type="ECO:0000313" key="2">
    <source>
        <dbReference type="EMBL" id="CBK41352.1"/>
    </source>
</evidence>
<evidence type="ECO:0000313" key="3">
    <source>
        <dbReference type="Proteomes" id="UP000001660"/>
    </source>
</evidence>
<keyword evidence="3" id="KW-1185">Reference proteome</keyword>
<proteinExistence type="predicted"/>
<feature type="domain" description="Glycosyl transferase family 1" evidence="1">
    <location>
        <begin position="230"/>
        <end position="369"/>
    </location>
</feature>